<evidence type="ECO:0000256" key="3">
    <source>
        <dbReference type="HAMAP-Rule" id="MF_00528"/>
    </source>
</evidence>
<dbReference type="EC" id="3.6.1.9" evidence="3"/>
<evidence type="ECO:0000313" key="4">
    <source>
        <dbReference type="EMBL" id="QUC09692.1"/>
    </source>
</evidence>
<evidence type="ECO:0000313" key="5">
    <source>
        <dbReference type="Proteomes" id="UP000678513"/>
    </source>
</evidence>
<dbReference type="CDD" id="cd00555">
    <property type="entry name" value="Maf"/>
    <property type="match status" value="1"/>
</dbReference>
<keyword evidence="5" id="KW-1185">Reference proteome</keyword>
<dbReference type="InterPro" id="IPR003697">
    <property type="entry name" value="Maf-like"/>
</dbReference>
<comment type="subcellular location">
    <subcellularLocation>
        <location evidence="3">Cytoplasm</location>
    </subcellularLocation>
</comment>
<keyword evidence="3" id="KW-0546">Nucleotide metabolism</keyword>
<comment type="cofactor">
    <cofactor evidence="1 3">
        <name>a divalent metal cation</name>
        <dbReference type="ChEBI" id="CHEBI:60240"/>
    </cofactor>
</comment>
<dbReference type="PIRSF" id="PIRSF006305">
    <property type="entry name" value="Maf"/>
    <property type="match status" value="1"/>
</dbReference>
<comment type="catalytic activity">
    <reaction evidence="3">
        <text>a 2'-deoxyribonucleoside 5'-triphosphate + H2O = a 2'-deoxyribonucleoside 5'-phosphate + diphosphate + H(+)</text>
        <dbReference type="Rhea" id="RHEA:44644"/>
        <dbReference type="ChEBI" id="CHEBI:15377"/>
        <dbReference type="ChEBI" id="CHEBI:15378"/>
        <dbReference type="ChEBI" id="CHEBI:33019"/>
        <dbReference type="ChEBI" id="CHEBI:61560"/>
        <dbReference type="ChEBI" id="CHEBI:65317"/>
        <dbReference type="EC" id="3.6.1.9"/>
    </reaction>
</comment>
<dbReference type="PANTHER" id="PTHR43213">
    <property type="entry name" value="BIFUNCTIONAL DTTP/UTP PYROPHOSPHATASE/METHYLTRANSFERASE PROTEIN-RELATED"/>
    <property type="match status" value="1"/>
</dbReference>
<evidence type="ECO:0000256" key="2">
    <source>
        <dbReference type="ARBA" id="ARBA00022801"/>
    </source>
</evidence>
<dbReference type="RefSeq" id="WP_212327710.1">
    <property type="nucleotide sequence ID" value="NZ_AP024463.1"/>
</dbReference>
<name>A0ABX7Y9C8_9ACTN</name>
<dbReference type="Proteomes" id="UP000678513">
    <property type="component" value="Chromosome"/>
</dbReference>
<reference evidence="4 5" key="1">
    <citation type="submission" date="2021-03" db="EMBL/GenBank/DDBJ databases">
        <title>Human Oral Microbial Genomes.</title>
        <authorList>
            <person name="Johnston C.D."/>
            <person name="Chen T."/>
            <person name="Dewhirst F.E."/>
        </authorList>
    </citation>
    <scope>NUCLEOTIDE SEQUENCE [LARGE SCALE GENOMIC DNA]</scope>
    <source>
        <strain evidence="4 5">DSMZ 100122</strain>
    </source>
</reference>
<gene>
    <name evidence="4" type="primary">maf</name>
    <name evidence="4" type="ORF">J5A65_10295</name>
</gene>
<keyword evidence="3" id="KW-0963">Cytoplasm</keyword>
<sequence length="202" mass="21813">MRFILASKSPSRLELLRRAGLDPEVQVSNFDESLIVEPQPSRLALRLAAAKGEYVAERVAGDAIFVACDSVLEFEGRAHGKPHTLEATTAQWRRIRGRQGVLHTGHFVLVRHGGEARQAIRTASTVIKFADITDDEIAAYAAQGEPLQVAGAFTIDGLGGAFVTGIEGDPHNVIGLSLPLLRQILLDLGVTWPSLWKAEATS</sequence>
<feature type="active site" description="Proton acceptor" evidence="3">
    <location>
        <position position="69"/>
    </location>
</feature>
<dbReference type="PANTHER" id="PTHR43213:SF5">
    <property type="entry name" value="BIFUNCTIONAL DTTP_UTP PYROPHOSPHATASE_METHYLTRANSFERASE PROTEIN-RELATED"/>
    <property type="match status" value="1"/>
</dbReference>
<dbReference type="Gene3D" id="3.90.950.10">
    <property type="match status" value="1"/>
</dbReference>
<comment type="similarity">
    <text evidence="3">Belongs to the Maf family.</text>
</comment>
<proteinExistence type="inferred from homology"/>
<organism evidence="4 5">
    <name type="scientific">Arachnia rubra</name>
    <dbReference type="NCBI Taxonomy" id="1547448"/>
    <lineage>
        <taxon>Bacteria</taxon>
        <taxon>Bacillati</taxon>
        <taxon>Actinomycetota</taxon>
        <taxon>Actinomycetes</taxon>
        <taxon>Propionibacteriales</taxon>
        <taxon>Propionibacteriaceae</taxon>
        <taxon>Arachnia</taxon>
    </lineage>
</organism>
<protein>
    <recommendedName>
        <fullName evidence="3">Nucleoside triphosphate pyrophosphatase</fullName>
        <ecNumber evidence="3">3.6.1.9</ecNumber>
    </recommendedName>
    <alternativeName>
        <fullName evidence="3">Nucleotide pyrophosphatase</fullName>
        <shortName evidence="3">Nucleotide PPase</shortName>
    </alternativeName>
</protein>
<dbReference type="HAMAP" id="MF_00528">
    <property type="entry name" value="Maf"/>
    <property type="match status" value="1"/>
</dbReference>
<comment type="catalytic activity">
    <reaction evidence="3">
        <text>a ribonucleoside 5'-triphosphate + H2O = a ribonucleoside 5'-phosphate + diphosphate + H(+)</text>
        <dbReference type="Rhea" id="RHEA:23996"/>
        <dbReference type="ChEBI" id="CHEBI:15377"/>
        <dbReference type="ChEBI" id="CHEBI:15378"/>
        <dbReference type="ChEBI" id="CHEBI:33019"/>
        <dbReference type="ChEBI" id="CHEBI:58043"/>
        <dbReference type="ChEBI" id="CHEBI:61557"/>
        <dbReference type="EC" id="3.6.1.9"/>
    </reaction>
</comment>
<dbReference type="Pfam" id="PF02545">
    <property type="entry name" value="Maf"/>
    <property type="match status" value="1"/>
</dbReference>
<accession>A0ABX7Y9C8</accession>
<keyword evidence="2 3" id="KW-0378">Hydrolase</keyword>
<evidence type="ECO:0000256" key="1">
    <source>
        <dbReference type="ARBA" id="ARBA00001968"/>
    </source>
</evidence>
<dbReference type="SUPFAM" id="SSF52972">
    <property type="entry name" value="ITPase-like"/>
    <property type="match status" value="1"/>
</dbReference>
<comment type="caution">
    <text evidence="3">Lacks conserved residue(s) required for the propagation of feature annotation.</text>
</comment>
<dbReference type="InterPro" id="IPR029001">
    <property type="entry name" value="ITPase-like_fam"/>
</dbReference>
<dbReference type="NCBIfam" id="TIGR00172">
    <property type="entry name" value="maf"/>
    <property type="match status" value="1"/>
</dbReference>
<comment type="function">
    <text evidence="3">Nucleoside triphosphate pyrophosphatase. May have a dual role in cell division arrest and in preventing the incorporation of modified nucleotides into cellular nucleic acids.</text>
</comment>
<dbReference type="EMBL" id="CP072384">
    <property type="protein sequence ID" value="QUC09692.1"/>
    <property type="molecule type" value="Genomic_DNA"/>
</dbReference>